<evidence type="ECO:0000313" key="2">
    <source>
        <dbReference type="EMBL" id="MFH7563989.1"/>
    </source>
</evidence>
<dbReference type="Proteomes" id="UP001610706">
    <property type="component" value="Unassembled WGS sequence"/>
</dbReference>
<keyword evidence="3" id="KW-1185">Reference proteome</keyword>
<dbReference type="SUPFAM" id="SSF55469">
    <property type="entry name" value="FMN-dependent nitroreductase-like"/>
    <property type="match status" value="1"/>
</dbReference>
<sequence>MMTAPALQGIDSRPIEDFELASTSAVPRQHFGIDPERYQPGIMVNFGYQTGKPAHDKTRRDKKDIVREN</sequence>
<organism evidence="2 3">
    <name type="scientific">Oceanimonas smirnovii</name>
    <dbReference type="NCBI Taxonomy" id="264574"/>
    <lineage>
        <taxon>Bacteria</taxon>
        <taxon>Pseudomonadati</taxon>
        <taxon>Pseudomonadota</taxon>
        <taxon>Gammaproteobacteria</taxon>
        <taxon>Aeromonadales</taxon>
        <taxon>Aeromonadaceae</taxon>
        <taxon>Oceanimonas</taxon>
    </lineage>
</organism>
<accession>A0ABW7NXV4</accession>
<dbReference type="InterPro" id="IPR000415">
    <property type="entry name" value="Nitroreductase-like"/>
</dbReference>
<dbReference type="Gene3D" id="3.40.109.10">
    <property type="entry name" value="NADH Oxidase"/>
    <property type="match status" value="1"/>
</dbReference>
<name>A0ABW7NXV4_9GAMM</name>
<dbReference type="RefSeq" id="WP_395544760.1">
    <property type="nucleotide sequence ID" value="NZ_CP166302.1"/>
</dbReference>
<reference evidence="2 3" key="1">
    <citation type="submission" date="2024-08" db="EMBL/GenBank/DDBJ databases">
        <title>Oceanimonas smirnovii Genome sequencing and assembly.</title>
        <authorList>
            <person name="Tang B."/>
        </authorList>
    </citation>
    <scope>NUCLEOTIDE SEQUENCE [LARGE SCALE GENOMIC DNA]</scope>
    <source>
        <strain evidence="2 3">OS2020-119</strain>
    </source>
</reference>
<evidence type="ECO:0000256" key="1">
    <source>
        <dbReference type="SAM" id="MobiDB-lite"/>
    </source>
</evidence>
<evidence type="ECO:0000313" key="3">
    <source>
        <dbReference type="Proteomes" id="UP001610706"/>
    </source>
</evidence>
<dbReference type="EMBL" id="JBGFTR010000001">
    <property type="protein sequence ID" value="MFH7563989.1"/>
    <property type="molecule type" value="Genomic_DNA"/>
</dbReference>
<feature type="compositionally biased region" description="Basic and acidic residues" evidence="1">
    <location>
        <begin position="53"/>
        <end position="69"/>
    </location>
</feature>
<proteinExistence type="predicted"/>
<protein>
    <submittedName>
        <fullName evidence="2">Uncharacterized protein</fullName>
    </submittedName>
</protein>
<gene>
    <name evidence="2" type="ORF">AB9R89_01425</name>
</gene>
<feature type="region of interest" description="Disordered" evidence="1">
    <location>
        <begin position="46"/>
        <end position="69"/>
    </location>
</feature>
<comment type="caution">
    <text evidence="2">The sequence shown here is derived from an EMBL/GenBank/DDBJ whole genome shotgun (WGS) entry which is preliminary data.</text>
</comment>